<keyword evidence="3" id="KW-1185">Reference proteome</keyword>
<feature type="compositionally biased region" description="Low complexity" evidence="1">
    <location>
        <begin position="99"/>
        <end position="117"/>
    </location>
</feature>
<proteinExistence type="predicted"/>
<feature type="compositionally biased region" description="Pro residues" evidence="1">
    <location>
        <begin position="379"/>
        <end position="389"/>
    </location>
</feature>
<feature type="region of interest" description="Disordered" evidence="1">
    <location>
        <begin position="92"/>
        <end position="117"/>
    </location>
</feature>
<sequence length="403" mass="42040">MFYRCVRTHESTLSAQASSSPIPTPRAGHSLTLPDVQTTRRMGELVYAHLINDLFRELGLDGSNLGSPMVSGGVQVAFSPSAVSPLTASTRSVSGVSAGTPTMTTTTPPMGTSPNSASSTSVCSFASVTSTSSAAIIASSGTAGINIMSPTPSTSAPGSGLGPLASSVVHSPGLKGPPGDQMHGPTSSPLGLSTVPVSSPANAGGDVSCEPADRRRRQQRPRLVFTSQLANEAAAEYARSGLAIRLFHPDHQQWCLQVGSSSGLQPVSPLHHQHSAVHTQHPQFYQQPIGLHSQTHQSRQPTSQPWSSPTGPKPTPCLDYLGSSREARQQQGPLSVTGQKNRPGPPVLTSKSGKTQAILHSATGRLEEISDSFGLHQPILPPPLPPLPLSLPSGQQQPQQQHT</sequence>
<feature type="region of interest" description="Disordered" evidence="1">
    <location>
        <begin position="149"/>
        <end position="223"/>
    </location>
</feature>
<feature type="compositionally biased region" description="Low complexity" evidence="1">
    <location>
        <begin position="390"/>
        <end position="403"/>
    </location>
</feature>
<feature type="region of interest" description="Disordered" evidence="1">
    <location>
        <begin position="374"/>
        <end position="403"/>
    </location>
</feature>
<feature type="compositionally biased region" description="Polar residues" evidence="1">
    <location>
        <begin position="329"/>
        <end position="340"/>
    </location>
</feature>
<feature type="compositionally biased region" description="Polar residues" evidence="1">
    <location>
        <begin position="292"/>
        <end position="310"/>
    </location>
</feature>
<feature type="compositionally biased region" description="Polar residues" evidence="1">
    <location>
        <begin position="184"/>
        <end position="201"/>
    </location>
</feature>
<comment type="caution">
    <text evidence="2">The sequence shown here is derived from an EMBL/GenBank/DDBJ whole genome shotgun (WGS) entry which is preliminary data.</text>
</comment>
<protein>
    <submittedName>
        <fullName evidence="2">Uncharacterized protein</fullName>
    </submittedName>
</protein>
<feature type="compositionally biased region" description="Low complexity" evidence="1">
    <location>
        <begin position="149"/>
        <end position="164"/>
    </location>
</feature>
<feature type="non-terminal residue" evidence="2">
    <location>
        <position position="403"/>
    </location>
</feature>
<name>A0A3S5FCM4_9PLAT</name>
<dbReference type="AlphaFoldDB" id="A0A3S5FCM4"/>
<reference evidence="2" key="1">
    <citation type="submission" date="2018-11" db="EMBL/GenBank/DDBJ databases">
        <authorList>
            <consortium name="Pathogen Informatics"/>
        </authorList>
    </citation>
    <scope>NUCLEOTIDE SEQUENCE</scope>
</reference>
<accession>A0A3S5FCM4</accession>
<evidence type="ECO:0000256" key="1">
    <source>
        <dbReference type="SAM" id="MobiDB-lite"/>
    </source>
</evidence>
<evidence type="ECO:0000313" key="3">
    <source>
        <dbReference type="Proteomes" id="UP000784294"/>
    </source>
</evidence>
<gene>
    <name evidence="2" type="ORF">PXEA_LOCUS6942</name>
</gene>
<evidence type="ECO:0000313" key="2">
    <source>
        <dbReference type="EMBL" id="VEL13502.1"/>
    </source>
</evidence>
<organism evidence="2 3">
    <name type="scientific">Protopolystoma xenopodis</name>
    <dbReference type="NCBI Taxonomy" id="117903"/>
    <lineage>
        <taxon>Eukaryota</taxon>
        <taxon>Metazoa</taxon>
        <taxon>Spiralia</taxon>
        <taxon>Lophotrochozoa</taxon>
        <taxon>Platyhelminthes</taxon>
        <taxon>Monogenea</taxon>
        <taxon>Polyopisthocotylea</taxon>
        <taxon>Polystomatidea</taxon>
        <taxon>Polystomatidae</taxon>
        <taxon>Protopolystoma</taxon>
    </lineage>
</organism>
<dbReference type="Proteomes" id="UP000784294">
    <property type="component" value="Unassembled WGS sequence"/>
</dbReference>
<dbReference type="EMBL" id="CAAALY010017987">
    <property type="protein sequence ID" value="VEL13502.1"/>
    <property type="molecule type" value="Genomic_DNA"/>
</dbReference>
<feature type="region of interest" description="Disordered" evidence="1">
    <location>
        <begin position="292"/>
        <end position="356"/>
    </location>
</feature>